<evidence type="ECO:0000256" key="1">
    <source>
        <dbReference type="SAM" id="MobiDB-lite"/>
    </source>
</evidence>
<dbReference type="EMBL" id="CAXAMN010018580">
    <property type="protein sequence ID" value="CAK9052697.1"/>
    <property type="molecule type" value="Genomic_DNA"/>
</dbReference>
<feature type="region of interest" description="Disordered" evidence="1">
    <location>
        <begin position="171"/>
        <end position="200"/>
    </location>
</feature>
<accession>A0ABP0MPQ7</accession>
<gene>
    <name evidence="2" type="ORF">CCMP2556_LOCUS26574</name>
</gene>
<evidence type="ECO:0000313" key="2">
    <source>
        <dbReference type="EMBL" id="CAK9052697.1"/>
    </source>
</evidence>
<comment type="caution">
    <text evidence="2">The sequence shown here is derived from an EMBL/GenBank/DDBJ whole genome shotgun (WGS) entry which is preliminary data.</text>
</comment>
<dbReference type="Proteomes" id="UP001642484">
    <property type="component" value="Unassembled WGS sequence"/>
</dbReference>
<reference evidence="2 3" key="1">
    <citation type="submission" date="2024-02" db="EMBL/GenBank/DDBJ databases">
        <authorList>
            <person name="Chen Y."/>
            <person name="Shah S."/>
            <person name="Dougan E. K."/>
            <person name="Thang M."/>
            <person name="Chan C."/>
        </authorList>
    </citation>
    <scope>NUCLEOTIDE SEQUENCE [LARGE SCALE GENOMIC DNA]</scope>
</reference>
<proteinExistence type="predicted"/>
<protein>
    <submittedName>
        <fullName evidence="2">Uncharacterized protein</fullName>
    </submittedName>
</protein>
<name>A0ABP0MPQ7_9DINO</name>
<organism evidence="2 3">
    <name type="scientific">Durusdinium trenchii</name>
    <dbReference type="NCBI Taxonomy" id="1381693"/>
    <lineage>
        <taxon>Eukaryota</taxon>
        <taxon>Sar</taxon>
        <taxon>Alveolata</taxon>
        <taxon>Dinophyceae</taxon>
        <taxon>Suessiales</taxon>
        <taxon>Symbiodiniaceae</taxon>
        <taxon>Durusdinium</taxon>
    </lineage>
</organism>
<sequence>MHRWKTQRERERERNIDIYSILACWFLDTRTWKLLRYLNYSRNHAVLVRPTSPQDGQLLFKFEWDKVKLSLRVTSAMSGEFVCTVPGRWGPRATFWKALDAFVGLCDRMQEEADRMRLGCCQVLCIVNKKHLDPELRKQTLEHIFGHAALELEQIAEGAIGTTYITDEDITDEAEEPSSEEACQRTEAPCGSHLSRMTRE</sequence>
<evidence type="ECO:0000313" key="3">
    <source>
        <dbReference type="Proteomes" id="UP001642484"/>
    </source>
</evidence>
<feature type="non-terminal residue" evidence="2">
    <location>
        <position position="200"/>
    </location>
</feature>
<keyword evidence="3" id="KW-1185">Reference proteome</keyword>